<dbReference type="InterPro" id="IPR007329">
    <property type="entry name" value="FMN-bd"/>
</dbReference>
<sequence length="156" mass="16165">MKRIVLWCLSTLSVLVLLFGYHTSTSSVLATKSPTAIVSSSTSSHSAASTNSKSTGSGTSTQAAKTSTVTGAVAQTQWGPVQVRLTLQGSSITKVEVLQYPSGNGTDSQINSYALPILVQETMNQQSSKIDMVSGATVTSTGYVQSLQSALDQVSA</sequence>
<dbReference type="SMART" id="SM00900">
    <property type="entry name" value="FMN_bind"/>
    <property type="match status" value="1"/>
</dbReference>
<feature type="chain" id="PRO_5031217789" evidence="2">
    <location>
        <begin position="31"/>
        <end position="156"/>
    </location>
</feature>
<evidence type="ECO:0000313" key="5">
    <source>
        <dbReference type="Proteomes" id="UP000580910"/>
    </source>
</evidence>
<keyword evidence="2" id="KW-0732">Signal</keyword>
<dbReference type="Pfam" id="PF04205">
    <property type="entry name" value="FMN_bind"/>
    <property type="match status" value="1"/>
</dbReference>
<dbReference type="GO" id="GO:0010181">
    <property type="term" value="F:FMN binding"/>
    <property type="evidence" value="ECO:0007669"/>
    <property type="project" value="InterPro"/>
</dbReference>
<feature type="region of interest" description="Disordered" evidence="1">
    <location>
        <begin position="41"/>
        <end position="66"/>
    </location>
</feature>
<protein>
    <submittedName>
        <fullName evidence="4">Uncharacterized protein with FMN-binding domain</fullName>
    </submittedName>
</protein>
<name>A0A7W3PB79_9ACTN</name>
<dbReference type="Gene3D" id="3.90.1010.20">
    <property type="match status" value="1"/>
</dbReference>
<feature type="signal peptide" evidence="2">
    <location>
        <begin position="1"/>
        <end position="30"/>
    </location>
</feature>
<evidence type="ECO:0000313" key="4">
    <source>
        <dbReference type="EMBL" id="MBA8805423.1"/>
    </source>
</evidence>
<evidence type="ECO:0000256" key="1">
    <source>
        <dbReference type="SAM" id="MobiDB-lite"/>
    </source>
</evidence>
<organism evidence="4 5">
    <name type="scientific">Nocardioides ginsengisegetis</name>
    <dbReference type="NCBI Taxonomy" id="661491"/>
    <lineage>
        <taxon>Bacteria</taxon>
        <taxon>Bacillati</taxon>
        <taxon>Actinomycetota</taxon>
        <taxon>Actinomycetes</taxon>
        <taxon>Propionibacteriales</taxon>
        <taxon>Nocardioidaceae</taxon>
        <taxon>Nocardioides</taxon>
    </lineage>
</organism>
<dbReference type="GO" id="GO:0016020">
    <property type="term" value="C:membrane"/>
    <property type="evidence" value="ECO:0007669"/>
    <property type="project" value="InterPro"/>
</dbReference>
<keyword evidence="5" id="KW-1185">Reference proteome</keyword>
<evidence type="ECO:0000259" key="3">
    <source>
        <dbReference type="SMART" id="SM00900"/>
    </source>
</evidence>
<proteinExistence type="predicted"/>
<dbReference type="Proteomes" id="UP000580910">
    <property type="component" value="Unassembled WGS sequence"/>
</dbReference>
<dbReference type="AlphaFoldDB" id="A0A7W3PB79"/>
<accession>A0A7W3PB79</accession>
<feature type="domain" description="FMN-binding" evidence="3">
    <location>
        <begin position="76"/>
        <end position="154"/>
    </location>
</feature>
<reference evidence="4 5" key="1">
    <citation type="submission" date="2020-07" db="EMBL/GenBank/DDBJ databases">
        <title>Sequencing the genomes of 1000 actinobacteria strains.</title>
        <authorList>
            <person name="Klenk H.-P."/>
        </authorList>
    </citation>
    <scope>NUCLEOTIDE SEQUENCE [LARGE SCALE GENOMIC DNA]</scope>
    <source>
        <strain evidence="4 5">DSM 21349</strain>
    </source>
</reference>
<evidence type="ECO:0000256" key="2">
    <source>
        <dbReference type="SAM" id="SignalP"/>
    </source>
</evidence>
<dbReference type="RefSeq" id="WP_182541162.1">
    <property type="nucleotide sequence ID" value="NZ_JACGXA010000001.1"/>
</dbReference>
<dbReference type="EMBL" id="JACGXA010000001">
    <property type="protein sequence ID" value="MBA8805423.1"/>
    <property type="molecule type" value="Genomic_DNA"/>
</dbReference>
<comment type="caution">
    <text evidence="4">The sequence shown here is derived from an EMBL/GenBank/DDBJ whole genome shotgun (WGS) entry which is preliminary data.</text>
</comment>
<gene>
    <name evidence="4" type="ORF">FB382_003714</name>
</gene>